<protein>
    <recommendedName>
        <fullName evidence="8">AAA+ ATPase domain-containing protein</fullName>
    </recommendedName>
</protein>
<feature type="compositionally biased region" description="Low complexity" evidence="4">
    <location>
        <begin position="92"/>
        <end position="104"/>
    </location>
</feature>
<dbReference type="GO" id="GO:0005524">
    <property type="term" value="F:ATP binding"/>
    <property type="evidence" value="ECO:0007669"/>
    <property type="project" value="UniProtKB-KW"/>
</dbReference>
<dbReference type="Pfam" id="PF03969">
    <property type="entry name" value="AFG1_ATPase"/>
    <property type="match status" value="2"/>
</dbReference>
<evidence type="ECO:0000313" key="7">
    <source>
        <dbReference type="Proteomes" id="UP001176517"/>
    </source>
</evidence>
<feature type="region of interest" description="Disordered" evidence="4">
    <location>
        <begin position="541"/>
        <end position="593"/>
    </location>
</feature>
<reference evidence="6" key="1">
    <citation type="journal article" date="2023" name="PhytoFront">
        <title>Draft Genome Resources of Seven Strains of Tilletia horrida, Causal Agent of Kernel Smut of Rice.</title>
        <authorList>
            <person name="Khanal S."/>
            <person name="Antony Babu S."/>
            <person name="Zhou X.G."/>
        </authorList>
    </citation>
    <scope>NUCLEOTIDE SEQUENCE</scope>
    <source>
        <strain evidence="6">TX6</strain>
    </source>
</reference>
<sequence>MMIRRIAYFSVSPRLLLLQLHSHAYATLSSSAAAPPPDPLTIYKERVAAKHLEESEDQIRALIHLRRLSRALHDYSPPAHLLSILARPGPSTPSASNPNPSTTADPRTAALVQYLTLPETLAQSPAPKGLLLTGPPGTGKSMLADLFFDSLPNQPPVRKWRRHYHHLLLEIYRVIWQEAERRRIAARESYYAATEAQQAADDDDDTRDLSSSGPRRSTRPKRGTGVFWKKELATDGKTTVWNRILDGMPFFRANALSDNSSSSSDSTSLITTTYGNLSSSASNADFMHTTLPLYAAAELFLKHGHVLLFDELQLVDVASANLLKRVLEAYWRLGGVVIGTSNRLPEELYTRGVQREAMLGFLEALRERCPVHEMRDDRDFRRTPAEFAAELLQGPTASSNGAPSRSTYFLAHERDAFEKHCAELIGDRQGGPTTIQVYSRKVHIPFSLPPTQTQPSLARFSFSDLFDAALGPADYLHIASTYTTIILTSLPTLTLLQKNQARRLITFLDAVYEGGVRLVVCADVMPDRLFFREAGEDISVGQREGRRVEEDDDGVEMSAKGGPPSPFTHESLEKERQAAGNASSSKAKASGTIDLDSSQLIQSEVLSEAAQDTEEGFRPNILAYSPGDDARGEAARSAKSRVIAEPRASKELQEAALKGVYAGLKLERDTSGKPIVPRDAFGFAKLAIFTGEEERFAFQRAVSRLYEMSSPTWQIRKTWRPLDSNALDIWAGSASGSSPSSSASAGMSKEEIVERAAEASRAARRQVQMAAAVAEAEARKDAERLQSAALGVGSETDFAEEASFEHRMHRSSTSPTPHSRPESSSASPLANSTGVDEDEISTEEEAERRRSRFRPAPAFPTTHHANERSVVHPGSSPSGPEEASGKHGRPVVLDGRSQGPPKLSPVHVWGVQRWGAKAGRWGQGAEAYEQGEEAQQARDGGYSVSGDSERTRRKRDV</sequence>
<evidence type="ECO:0000256" key="1">
    <source>
        <dbReference type="ARBA" id="ARBA00010322"/>
    </source>
</evidence>
<dbReference type="Proteomes" id="UP001176517">
    <property type="component" value="Unassembled WGS sequence"/>
</dbReference>
<keyword evidence="5" id="KW-0732">Signal</keyword>
<dbReference type="PANTHER" id="PTHR12169:SF2">
    <property type="entry name" value="AFG1P"/>
    <property type="match status" value="1"/>
</dbReference>
<dbReference type="NCBIfam" id="NF040713">
    <property type="entry name" value="ZapE"/>
    <property type="match status" value="1"/>
</dbReference>
<feature type="region of interest" description="Disordered" evidence="4">
    <location>
        <begin position="194"/>
        <end position="224"/>
    </location>
</feature>
<gene>
    <name evidence="6" type="ORF">OC846_002262</name>
</gene>
<feature type="region of interest" description="Disordered" evidence="4">
    <location>
        <begin position="791"/>
        <end position="957"/>
    </location>
</feature>
<dbReference type="GO" id="GO:0016887">
    <property type="term" value="F:ATP hydrolysis activity"/>
    <property type="evidence" value="ECO:0007669"/>
    <property type="project" value="InterPro"/>
</dbReference>
<feature type="compositionally biased region" description="Low complexity" evidence="4">
    <location>
        <begin position="733"/>
        <end position="747"/>
    </location>
</feature>
<feature type="chain" id="PRO_5043053948" description="AAA+ ATPase domain-containing protein" evidence="5">
    <location>
        <begin position="27"/>
        <end position="957"/>
    </location>
</feature>
<evidence type="ECO:0008006" key="8">
    <source>
        <dbReference type="Google" id="ProtNLM"/>
    </source>
</evidence>
<organism evidence="6 7">
    <name type="scientific">Tilletia horrida</name>
    <dbReference type="NCBI Taxonomy" id="155126"/>
    <lineage>
        <taxon>Eukaryota</taxon>
        <taxon>Fungi</taxon>
        <taxon>Dikarya</taxon>
        <taxon>Basidiomycota</taxon>
        <taxon>Ustilaginomycotina</taxon>
        <taxon>Exobasidiomycetes</taxon>
        <taxon>Tilletiales</taxon>
        <taxon>Tilletiaceae</taxon>
        <taxon>Tilletia</taxon>
    </lineage>
</organism>
<dbReference type="PANTHER" id="PTHR12169">
    <property type="entry name" value="ATPASE N2B"/>
    <property type="match status" value="1"/>
</dbReference>
<evidence type="ECO:0000256" key="5">
    <source>
        <dbReference type="SAM" id="SignalP"/>
    </source>
</evidence>
<proteinExistence type="inferred from homology"/>
<dbReference type="AlphaFoldDB" id="A0AAN6GR85"/>
<name>A0AAN6GR85_9BASI</name>
<dbReference type="GO" id="GO:0005739">
    <property type="term" value="C:mitochondrion"/>
    <property type="evidence" value="ECO:0007669"/>
    <property type="project" value="TreeGrafter"/>
</dbReference>
<comment type="similarity">
    <text evidence="1">Belongs to the AFG1 ATPase family.</text>
</comment>
<feature type="region of interest" description="Disordered" evidence="4">
    <location>
        <begin position="608"/>
        <end position="633"/>
    </location>
</feature>
<evidence type="ECO:0000256" key="4">
    <source>
        <dbReference type="SAM" id="MobiDB-lite"/>
    </source>
</evidence>
<feature type="compositionally biased region" description="Acidic residues" evidence="4">
    <location>
        <begin position="835"/>
        <end position="845"/>
    </location>
</feature>
<feature type="compositionally biased region" description="Low complexity" evidence="4">
    <location>
        <begin position="811"/>
        <end position="825"/>
    </location>
</feature>
<dbReference type="SUPFAM" id="SSF52540">
    <property type="entry name" value="P-loop containing nucleoside triphosphate hydrolases"/>
    <property type="match status" value="1"/>
</dbReference>
<evidence type="ECO:0000256" key="2">
    <source>
        <dbReference type="ARBA" id="ARBA00022741"/>
    </source>
</evidence>
<keyword evidence="2" id="KW-0547">Nucleotide-binding</keyword>
<accession>A0AAN6GR85</accession>
<feature type="region of interest" description="Disordered" evidence="4">
    <location>
        <begin position="733"/>
        <end position="752"/>
    </location>
</feature>
<feature type="compositionally biased region" description="Low complexity" evidence="4">
    <location>
        <begin position="873"/>
        <end position="882"/>
    </location>
</feature>
<evidence type="ECO:0000313" key="6">
    <source>
        <dbReference type="EMBL" id="KAK0554041.1"/>
    </source>
</evidence>
<dbReference type="EMBL" id="JAPDMZ010000042">
    <property type="protein sequence ID" value="KAK0554041.1"/>
    <property type="molecule type" value="Genomic_DNA"/>
</dbReference>
<keyword evidence="3" id="KW-0067">ATP-binding</keyword>
<dbReference type="InterPro" id="IPR005654">
    <property type="entry name" value="ATPase_AFG1-like"/>
</dbReference>
<keyword evidence="7" id="KW-1185">Reference proteome</keyword>
<dbReference type="Gene3D" id="3.40.50.300">
    <property type="entry name" value="P-loop containing nucleotide triphosphate hydrolases"/>
    <property type="match status" value="1"/>
</dbReference>
<feature type="region of interest" description="Disordered" evidence="4">
    <location>
        <begin position="86"/>
        <end position="105"/>
    </location>
</feature>
<evidence type="ECO:0000256" key="3">
    <source>
        <dbReference type="ARBA" id="ARBA00022840"/>
    </source>
</evidence>
<comment type="caution">
    <text evidence="6">The sequence shown here is derived from an EMBL/GenBank/DDBJ whole genome shotgun (WGS) entry which is preliminary data.</text>
</comment>
<feature type="signal peptide" evidence="5">
    <location>
        <begin position="1"/>
        <end position="26"/>
    </location>
</feature>
<feature type="compositionally biased region" description="Low complexity" evidence="4">
    <location>
        <begin position="578"/>
        <end position="591"/>
    </location>
</feature>
<feature type="compositionally biased region" description="Basic and acidic residues" evidence="4">
    <location>
        <begin position="947"/>
        <end position="957"/>
    </location>
</feature>
<dbReference type="InterPro" id="IPR027417">
    <property type="entry name" value="P-loop_NTPase"/>
</dbReference>